<dbReference type="AlphaFoldDB" id="A0A5E4LN86"/>
<sequence length="82" mass="9737">MSLSDVVQSKDYQDVSLKIAWWRNRIQDSNETQVLHIKEDISNFFLKMQKDKPKLYSLFQGQHSQLSEIIYQKLTGRKATFD</sequence>
<accession>A0A5E4LN86</accession>
<organism evidence="1 2">
    <name type="scientific">Candidatus Bilamarchaeum dharawalense</name>
    <dbReference type="NCBI Taxonomy" id="2885759"/>
    <lineage>
        <taxon>Archaea</taxon>
        <taxon>Candidatus Micrarchaeota</taxon>
        <taxon>Candidatus Micrarchaeia</taxon>
        <taxon>Candidatus Anstonellales</taxon>
        <taxon>Candidatus Bilamarchaeaceae</taxon>
        <taxon>Candidatus Bilamarchaeum</taxon>
    </lineage>
</organism>
<dbReference type="EMBL" id="CABMJJ010000001">
    <property type="protein sequence ID" value="VVC02608.1"/>
    <property type="molecule type" value="Genomic_DNA"/>
</dbReference>
<comment type="caution">
    <text evidence="1">The sequence shown here is derived from an EMBL/GenBank/DDBJ whole genome shotgun (WGS) entry which is preliminary data.</text>
</comment>
<proteinExistence type="predicted"/>
<evidence type="ECO:0000313" key="1">
    <source>
        <dbReference type="EMBL" id="VVC02608.1"/>
    </source>
</evidence>
<dbReference type="Proteomes" id="UP000789941">
    <property type="component" value="Unassembled WGS sequence"/>
</dbReference>
<name>A0A5E4LN86_9ARCH</name>
<protein>
    <submittedName>
        <fullName evidence="1">Uncharacterized protein</fullName>
    </submittedName>
</protein>
<reference evidence="1 2" key="1">
    <citation type="submission" date="2019-08" db="EMBL/GenBank/DDBJ databases">
        <authorList>
            <person name="Vazquez-Campos X."/>
        </authorList>
    </citation>
    <scope>NUCLEOTIDE SEQUENCE [LARGE SCALE GENOMIC DNA]</scope>
    <source>
        <strain evidence="1">LFW-283_2</strain>
    </source>
</reference>
<evidence type="ECO:0000313" key="2">
    <source>
        <dbReference type="Proteomes" id="UP000789941"/>
    </source>
</evidence>
<gene>
    <name evidence="1" type="ORF">LFW2832_00109</name>
</gene>